<keyword evidence="5" id="KW-0496">Mitochondrion</keyword>
<gene>
    <name evidence="8" type="ORF">BP5553_07714</name>
</gene>
<dbReference type="STRING" id="2656787.A0A370THB2"/>
<dbReference type="InterPro" id="IPR051035">
    <property type="entry name" value="Mito_inheritance_9"/>
</dbReference>
<comment type="caution">
    <text evidence="8">The sequence shown here is derived from an EMBL/GenBank/DDBJ whole genome shotgun (WGS) entry which is preliminary data.</text>
</comment>
<evidence type="ECO:0000313" key="9">
    <source>
        <dbReference type="Proteomes" id="UP000254866"/>
    </source>
</evidence>
<dbReference type="RefSeq" id="XP_031867568.1">
    <property type="nucleotide sequence ID" value="XM_032016337.1"/>
</dbReference>
<evidence type="ECO:0000313" key="8">
    <source>
        <dbReference type="EMBL" id="RDL34586.1"/>
    </source>
</evidence>
<sequence>MTKSFMSSPASSSKGKPPGGPDPYVYTSGRWLHRDQLQRTSRSIHFDFTALCAKVVELCPGAHEIASYDKKEGGFNRVFLFTMDNGARVAARLSFRVTGPARLTTHSEVATMANSQLVPVITAFLDANEFLVRKNTNIPVLEVLEWNDDKTNAVGAEYIIMEHAPGVQLHGLWPGMNPEQHMLTIKALAELIQSQFKFPLGDGDFCIGPHCGWEYWDCAAGEARYYDQRKPNSGPWLDLSQYCSALLDTGFSRIPSAEVAPKDELVYRGSVQEHLRLLKINEKVIPELIKSQLI</sequence>
<comment type="similarity">
    <text evidence="2">Belongs to the AIM9 family.</text>
</comment>
<dbReference type="OrthoDB" id="2831558at2759"/>
<name>A0A370THB2_9HELO</name>
<evidence type="ECO:0000256" key="2">
    <source>
        <dbReference type="ARBA" id="ARBA00005543"/>
    </source>
</evidence>
<evidence type="ECO:0000256" key="3">
    <source>
        <dbReference type="ARBA" id="ARBA00016197"/>
    </source>
</evidence>
<protein>
    <recommendedName>
        <fullName evidence="3">Altered inheritance of mitochondria protein 9, mitochondrial</fullName>
    </recommendedName>
    <alternativeName>
        <fullName evidence="6">Found in mitochondrial proteome protein 29</fullName>
    </alternativeName>
</protein>
<dbReference type="PANTHER" id="PTHR36091">
    <property type="entry name" value="ALTERED INHERITANCE OF MITOCHONDRIA PROTEIN 9, MITOCHONDRIAL"/>
    <property type="match status" value="1"/>
</dbReference>
<organism evidence="8 9">
    <name type="scientific">Venustampulla echinocandica</name>
    <dbReference type="NCBI Taxonomy" id="2656787"/>
    <lineage>
        <taxon>Eukaryota</taxon>
        <taxon>Fungi</taxon>
        <taxon>Dikarya</taxon>
        <taxon>Ascomycota</taxon>
        <taxon>Pezizomycotina</taxon>
        <taxon>Leotiomycetes</taxon>
        <taxon>Helotiales</taxon>
        <taxon>Pleuroascaceae</taxon>
        <taxon>Venustampulla</taxon>
    </lineage>
</organism>
<reference evidence="8 9" key="1">
    <citation type="journal article" date="2018" name="IMA Fungus">
        <title>IMA Genome-F 9: Draft genome sequence of Annulohypoxylon stygium, Aspergillus mulundensis, Berkeleyomyces basicola (syn. Thielaviopsis basicola), Ceratocystis smalleyi, two Cercospora beticola strains, Coleophoma cylindrospora, Fusarium fracticaudum, Phialophora cf. hyalina, and Morchella septimelata.</title>
        <authorList>
            <person name="Wingfield B.D."/>
            <person name="Bills G.F."/>
            <person name="Dong Y."/>
            <person name="Huang W."/>
            <person name="Nel W.J."/>
            <person name="Swalarsk-Parry B.S."/>
            <person name="Vaghefi N."/>
            <person name="Wilken P.M."/>
            <person name="An Z."/>
            <person name="de Beer Z.W."/>
            <person name="De Vos L."/>
            <person name="Chen L."/>
            <person name="Duong T.A."/>
            <person name="Gao Y."/>
            <person name="Hammerbacher A."/>
            <person name="Kikkert J.R."/>
            <person name="Li Y."/>
            <person name="Li H."/>
            <person name="Li K."/>
            <person name="Li Q."/>
            <person name="Liu X."/>
            <person name="Ma X."/>
            <person name="Naidoo K."/>
            <person name="Pethybridge S.J."/>
            <person name="Sun J."/>
            <person name="Steenkamp E.T."/>
            <person name="van der Nest M.A."/>
            <person name="van Wyk S."/>
            <person name="Wingfield M.J."/>
            <person name="Xiong C."/>
            <person name="Yue Q."/>
            <person name="Zhang X."/>
        </authorList>
    </citation>
    <scope>NUCLEOTIDE SEQUENCE [LARGE SCALE GENOMIC DNA]</scope>
    <source>
        <strain evidence="8 9">BP 5553</strain>
    </source>
</reference>
<evidence type="ECO:0000256" key="1">
    <source>
        <dbReference type="ARBA" id="ARBA00004173"/>
    </source>
</evidence>
<feature type="compositionally biased region" description="Low complexity" evidence="7">
    <location>
        <begin position="1"/>
        <end position="16"/>
    </location>
</feature>
<dbReference type="SUPFAM" id="SSF56112">
    <property type="entry name" value="Protein kinase-like (PK-like)"/>
    <property type="match status" value="1"/>
</dbReference>
<dbReference type="PANTHER" id="PTHR36091:SF1">
    <property type="entry name" value="ALTERED INHERITANCE OF MITOCHONDRIA PROTEIN 9, MITOCHONDRIAL"/>
    <property type="match status" value="1"/>
</dbReference>
<evidence type="ECO:0000256" key="7">
    <source>
        <dbReference type="SAM" id="MobiDB-lite"/>
    </source>
</evidence>
<keyword evidence="4" id="KW-0809">Transit peptide</keyword>
<dbReference type="EMBL" id="NPIC01000007">
    <property type="protein sequence ID" value="RDL34586.1"/>
    <property type="molecule type" value="Genomic_DNA"/>
</dbReference>
<keyword evidence="9" id="KW-1185">Reference proteome</keyword>
<proteinExistence type="inferred from homology"/>
<dbReference type="GO" id="GO:0005739">
    <property type="term" value="C:mitochondrion"/>
    <property type="evidence" value="ECO:0007669"/>
    <property type="project" value="UniProtKB-SubCell"/>
</dbReference>
<dbReference type="AlphaFoldDB" id="A0A370THB2"/>
<feature type="region of interest" description="Disordered" evidence="7">
    <location>
        <begin position="1"/>
        <end position="25"/>
    </location>
</feature>
<dbReference type="GeneID" id="43600563"/>
<accession>A0A370THB2</accession>
<dbReference type="Proteomes" id="UP000254866">
    <property type="component" value="Unassembled WGS sequence"/>
</dbReference>
<evidence type="ECO:0000256" key="4">
    <source>
        <dbReference type="ARBA" id="ARBA00022946"/>
    </source>
</evidence>
<comment type="subcellular location">
    <subcellularLocation>
        <location evidence="1">Mitochondrion</location>
    </subcellularLocation>
</comment>
<dbReference type="InterPro" id="IPR011009">
    <property type="entry name" value="Kinase-like_dom_sf"/>
</dbReference>
<evidence type="ECO:0000256" key="5">
    <source>
        <dbReference type="ARBA" id="ARBA00023128"/>
    </source>
</evidence>
<evidence type="ECO:0000256" key="6">
    <source>
        <dbReference type="ARBA" id="ARBA00031849"/>
    </source>
</evidence>